<comment type="pathway">
    <text evidence="1 4">Cofactor biosynthesis; riboflavin biosynthesis; 2-hydroxy-3-oxobutyl phosphate from D-ribulose 5-phosphate: step 1/1.</text>
</comment>
<evidence type="ECO:0000256" key="3">
    <source>
        <dbReference type="ARBA" id="ARBA00022723"/>
    </source>
</evidence>
<dbReference type="NCBIfam" id="TIGR00506">
    <property type="entry name" value="ribB"/>
    <property type="match status" value="1"/>
</dbReference>
<dbReference type="Gene3D" id="3.90.870.10">
    <property type="entry name" value="DHBP synthase"/>
    <property type="match status" value="1"/>
</dbReference>
<comment type="similarity">
    <text evidence="4">Belongs to the DHBP synthase family.</text>
</comment>
<keyword evidence="3 4" id="KW-0479">Metal-binding</keyword>
<evidence type="ECO:0000313" key="6">
    <source>
        <dbReference type="Proteomes" id="UP000030854"/>
    </source>
</evidence>
<comment type="catalytic activity">
    <reaction evidence="4">
        <text>D-ribulose 5-phosphate = (2S)-2-hydroxy-3-oxobutyl phosphate + formate + H(+)</text>
        <dbReference type="Rhea" id="RHEA:18457"/>
        <dbReference type="ChEBI" id="CHEBI:15378"/>
        <dbReference type="ChEBI" id="CHEBI:15740"/>
        <dbReference type="ChEBI" id="CHEBI:58121"/>
        <dbReference type="ChEBI" id="CHEBI:58830"/>
        <dbReference type="EC" id="4.1.99.12"/>
    </reaction>
</comment>
<comment type="subunit">
    <text evidence="4">Homodimer.</text>
</comment>
<dbReference type="GO" id="GO:0005829">
    <property type="term" value="C:cytosol"/>
    <property type="evidence" value="ECO:0007669"/>
    <property type="project" value="TreeGrafter"/>
</dbReference>
<gene>
    <name evidence="5" type="ORF">EV44_g0649</name>
</gene>
<keyword evidence="4" id="KW-0464">Manganese</keyword>
<sequence length="254" mass="27931">MDDKLKYNSIKESIEAFRDGNFLIVLDSPARENEGDLVIAASAITPEKMAFMIHHTSGLICTPLLPSLAKELQLPQMVSQVASEDPNKTAYTVSNMTYIRLANPNLMATVDANHSSITTGISAHDRALTCKLLASCATIITPNSDDGKMSKASLFRRPGHIFPLRAQEGLTRIRQGHTEAALEFCRLAKLPMVGVISELVECGVEVEGKAERRDPGMMRGEACLNFSKKWGLKCCTIEDLVSWIEQNEGHLEKT</sequence>
<dbReference type="GO" id="GO:0046872">
    <property type="term" value="F:metal ion binding"/>
    <property type="evidence" value="ECO:0007669"/>
    <property type="project" value="UniProtKB-KW"/>
</dbReference>
<dbReference type="SUPFAM" id="SSF55821">
    <property type="entry name" value="YrdC/RibB"/>
    <property type="match status" value="1"/>
</dbReference>
<accession>A0A0B1P9X0</accession>
<evidence type="ECO:0000256" key="1">
    <source>
        <dbReference type="ARBA" id="ARBA00004904"/>
    </source>
</evidence>
<dbReference type="STRING" id="52586.A0A0B1P9X0"/>
<evidence type="ECO:0000313" key="5">
    <source>
        <dbReference type="EMBL" id="KHJ35487.1"/>
    </source>
</evidence>
<keyword evidence="6" id="KW-1185">Reference proteome</keyword>
<dbReference type="Proteomes" id="UP000030854">
    <property type="component" value="Unassembled WGS sequence"/>
</dbReference>
<dbReference type="PANTHER" id="PTHR21327:SF18">
    <property type="entry name" value="3,4-DIHYDROXY-2-BUTANONE 4-PHOSPHATE SYNTHASE"/>
    <property type="match status" value="1"/>
</dbReference>
<evidence type="ECO:0000256" key="4">
    <source>
        <dbReference type="RuleBase" id="RU003843"/>
    </source>
</evidence>
<keyword evidence="4" id="KW-0460">Magnesium</keyword>
<reference evidence="5 6" key="1">
    <citation type="journal article" date="2014" name="BMC Genomics">
        <title>Adaptive genomic structural variation in the grape powdery mildew pathogen, Erysiphe necator.</title>
        <authorList>
            <person name="Jones L."/>
            <person name="Riaz S."/>
            <person name="Morales-Cruz A."/>
            <person name="Amrine K.C."/>
            <person name="McGuire B."/>
            <person name="Gubler W.D."/>
            <person name="Walker M.A."/>
            <person name="Cantu D."/>
        </authorList>
    </citation>
    <scope>NUCLEOTIDE SEQUENCE [LARGE SCALE GENOMIC DNA]</scope>
    <source>
        <strain evidence="6">c</strain>
    </source>
</reference>
<dbReference type="EC" id="4.1.99.12" evidence="4"/>
<organism evidence="5 6">
    <name type="scientific">Uncinula necator</name>
    <name type="common">Grape powdery mildew</name>
    <dbReference type="NCBI Taxonomy" id="52586"/>
    <lineage>
        <taxon>Eukaryota</taxon>
        <taxon>Fungi</taxon>
        <taxon>Dikarya</taxon>
        <taxon>Ascomycota</taxon>
        <taxon>Pezizomycotina</taxon>
        <taxon>Leotiomycetes</taxon>
        <taxon>Erysiphales</taxon>
        <taxon>Erysiphaceae</taxon>
        <taxon>Erysiphe</taxon>
    </lineage>
</organism>
<dbReference type="OMA" id="DAGGLIC"/>
<comment type="function">
    <text evidence="4">Catalyzes the conversion of D-ribulose 5-phosphate to formate and 3,4-dihydroxy-2-butanone 4-phosphate.</text>
</comment>
<dbReference type="GO" id="GO:0005758">
    <property type="term" value="C:mitochondrial intermembrane space"/>
    <property type="evidence" value="ECO:0007669"/>
    <property type="project" value="TreeGrafter"/>
</dbReference>
<dbReference type="InterPro" id="IPR000422">
    <property type="entry name" value="DHBP_synthase_RibB"/>
</dbReference>
<dbReference type="UniPathway" id="UPA00275">
    <property type="reaction ID" value="UER00399"/>
</dbReference>
<proteinExistence type="inferred from homology"/>
<name>A0A0B1P9X0_UNCNE</name>
<dbReference type="GO" id="GO:0009231">
    <property type="term" value="P:riboflavin biosynthetic process"/>
    <property type="evidence" value="ECO:0007669"/>
    <property type="project" value="UniProtKB-UniPathway"/>
</dbReference>
<dbReference type="EMBL" id="JNVN01000376">
    <property type="protein sequence ID" value="KHJ35487.1"/>
    <property type="molecule type" value="Genomic_DNA"/>
</dbReference>
<dbReference type="GO" id="GO:0008686">
    <property type="term" value="F:3,4-dihydroxy-2-butanone-4-phosphate synthase activity"/>
    <property type="evidence" value="ECO:0007669"/>
    <property type="project" value="UniProtKB-EC"/>
</dbReference>
<keyword evidence="4" id="KW-0456">Lyase</keyword>
<protein>
    <recommendedName>
        <fullName evidence="4">3,4-dihydroxy-2-butanone 4-phosphate synthase</fullName>
        <shortName evidence="4">DHBP synthase</shortName>
        <ecNumber evidence="4">4.1.99.12</ecNumber>
    </recommendedName>
</protein>
<dbReference type="AlphaFoldDB" id="A0A0B1P9X0"/>
<dbReference type="HOGENOM" id="CLU_020273_3_1_1"/>
<comment type="caution">
    <text evidence="5">The sequence shown here is derived from an EMBL/GenBank/DDBJ whole genome shotgun (WGS) entry which is preliminary data.</text>
</comment>
<evidence type="ECO:0000256" key="2">
    <source>
        <dbReference type="ARBA" id="ARBA00022619"/>
    </source>
</evidence>
<keyword evidence="2 4" id="KW-0686">Riboflavin biosynthesis</keyword>
<dbReference type="PANTHER" id="PTHR21327">
    <property type="entry name" value="GTP CYCLOHYDROLASE II-RELATED"/>
    <property type="match status" value="1"/>
</dbReference>
<dbReference type="InterPro" id="IPR017945">
    <property type="entry name" value="DHBP_synth_RibB-like_a/b_dom"/>
</dbReference>
<dbReference type="Pfam" id="PF00926">
    <property type="entry name" value="DHBP_synthase"/>
    <property type="match status" value="1"/>
</dbReference>
<comment type="cofactor">
    <cofactor evidence="4">
        <name>Mg(2+)</name>
        <dbReference type="ChEBI" id="CHEBI:18420"/>
    </cofactor>
    <cofactor evidence="4">
        <name>Mn(2+)</name>
        <dbReference type="ChEBI" id="CHEBI:29035"/>
    </cofactor>
    <text evidence="4">Binds 2 divalent metal cations per subunit. Magnesium or manganese.</text>
</comment>